<accession>A0A516KRC9</accession>
<proteinExistence type="predicted"/>
<dbReference type="Pfam" id="PF11774">
    <property type="entry name" value="Lsr2"/>
    <property type="match status" value="1"/>
</dbReference>
<reference evidence="4 5" key="1">
    <citation type="submission" date="2019-06" db="EMBL/GenBank/DDBJ databases">
        <authorList>
            <person name="Lopez J."/>
            <person name="Ball K.N."/>
            <person name="Bhuiyan S."/>
            <person name="Nayek S."/>
            <person name="Sivoravong A."/>
            <person name="Hughes L.E."/>
            <person name="Garlena R.A."/>
            <person name="Russell D.A."/>
            <person name="Pope W.H."/>
            <person name="Jacobs-Sera D."/>
            <person name="Hatfull G.F."/>
        </authorList>
    </citation>
    <scope>NUCLEOTIDE SEQUENCE [LARGE SCALE GENOMIC DNA]</scope>
</reference>
<dbReference type="InterPro" id="IPR055370">
    <property type="entry name" value="Lsr2_DNA-bd"/>
</dbReference>
<organism evidence="4 5">
    <name type="scientific">Streptomyces phage Celia</name>
    <dbReference type="NCBI Taxonomy" id="2590946"/>
    <lineage>
        <taxon>Viruses</taxon>
        <taxon>Duplodnaviria</taxon>
        <taxon>Heunggongvirae</taxon>
        <taxon>Uroviricota</taxon>
        <taxon>Caudoviricetes</taxon>
        <taxon>Arquatrovirinae</taxon>
        <taxon>Celiavirus</taxon>
        <taxon>Celiavirus celia</taxon>
    </lineage>
</organism>
<dbReference type="KEGG" id="vg:64470529"/>
<dbReference type="GeneID" id="64470529"/>
<evidence type="ECO:0000259" key="3">
    <source>
        <dbReference type="Pfam" id="PF23359"/>
    </source>
</evidence>
<feature type="domain" description="Lsr2 dimerization" evidence="2">
    <location>
        <begin position="5"/>
        <end position="58"/>
    </location>
</feature>
<dbReference type="Gene3D" id="4.10.320.10">
    <property type="entry name" value="E3-binding domain"/>
    <property type="match status" value="1"/>
</dbReference>
<dbReference type="EMBL" id="MN062705">
    <property type="protein sequence ID" value="QDP44251.1"/>
    <property type="molecule type" value="Genomic_DNA"/>
</dbReference>
<dbReference type="InterPro" id="IPR024412">
    <property type="entry name" value="Lsr2_dim_dom"/>
</dbReference>
<dbReference type="RefSeq" id="YP_010054612.1">
    <property type="nucleotide sequence ID" value="NC_054655.1"/>
</dbReference>
<dbReference type="InterPro" id="IPR042261">
    <property type="entry name" value="Lsr2-like_dimerization"/>
</dbReference>
<dbReference type="GO" id="GO:0003677">
    <property type="term" value="F:DNA binding"/>
    <property type="evidence" value="ECO:0007669"/>
    <property type="project" value="UniProtKB-KW"/>
</dbReference>
<sequence length="105" mass="11842">MQQTRTVVDFIDDIDGSSEATTVSFGIDGRTFEIELGERNETRLRKALEPFIEHGREQRPKRRSRKRVDPATVRSWAVENGVEVSSHGRVPNAVVDQYRAAMNGG</sequence>
<dbReference type="Proteomes" id="UP000317273">
    <property type="component" value="Segment"/>
</dbReference>
<keyword evidence="1" id="KW-0238">DNA-binding</keyword>
<feature type="domain" description="Lsr2 DNA-binding" evidence="3">
    <location>
        <begin position="67"/>
        <end position="101"/>
    </location>
</feature>
<keyword evidence="5" id="KW-1185">Reference proteome</keyword>
<evidence type="ECO:0000256" key="1">
    <source>
        <dbReference type="ARBA" id="ARBA00023125"/>
    </source>
</evidence>
<protein>
    <submittedName>
        <fullName evidence="4">Lsr2-like DNA bridging protein</fullName>
    </submittedName>
</protein>
<name>A0A516KRC9_9CAUD</name>
<evidence type="ECO:0000313" key="5">
    <source>
        <dbReference type="Proteomes" id="UP000317273"/>
    </source>
</evidence>
<evidence type="ECO:0000313" key="4">
    <source>
        <dbReference type="EMBL" id="QDP44251.1"/>
    </source>
</evidence>
<gene>
    <name evidence="4" type="primary">48</name>
    <name evidence="4" type="ORF">SEA_CELIA_48</name>
</gene>
<dbReference type="Pfam" id="PF23359">
    <property type="entry name" value="Lsr2_DNA-bd"/>
    <property type="match status" value="1"/>
</dbReference>
<evidence type="ECO:0000259" key="2">
    <source>
        <dbReference type="Pfam" id="PF11774"/>
    </source>
</evidence>
<dbReference type="GO" id="GO:0016746">
    <property type="term" value="F:acyltransferase activity"/>
    <property type="evidence" value="ECO:0007669"/>
    <property type="project" value="InterPro"/>
</dbReference>
<dbReference type="Gene3D" id="3.30.60.230">
    <property type="entry name" value="Lsr2, dimerization domain"/>
    <property type="match status" value="1"/>
</dbReference>
<dbReference type="InterPro" id="IPR036625">
    <property type="entry name" value="E3-bd_dom_sf"/>
</dbReference>